<name>A0A8J4RTL5_9ROSI</name>
<evidence type="ECO:0000313" key="1">
    <source>
        <dbReference type="EMBL" id="KAF3976545.1"/>
    </source>
</evidence>
<sequence>MVVNLSLRFINGGTHKEQQPKPEPKRAAIGTIRSEFATVQTQMVKPKTNILLDKVEAVAKKGGKAAATSSKLAAAAAASDSSMVVDGFVNIGYLLQIHGGESLSWVHQWWRP</sequence>
<organism evidence="1 2">
    <name type="scientific">Castanea mollissima</name>
    <name type="common">Chinese chestnut</name>
    <dbReference type="NCBI Taxonomy" id="60419"/>
    <lineage>
        <taxon>Eukaryota</taxon>
        <taxon>Viridiplantae</taxon>
        <taxon>Streptophyta</taxon>
        <taxon>Embryophyta</taxon>
        <taxon>Tracheophyta</taxon>
        <taxon>Spermatophyta</taxon>
        <taxon>Magnoliopsida</taxon>
        <taxon>eudicotyledons</taxon>
        <taxon>Gunneridae</taxon>
        <taxon>Pentapetalae</taxon>
        <taxon>rosids</taxon>
        <taxon>fabids</taxon>
        <taxon>Fagales</taxon>
        <taxon>Fagaceae</taxon>
        <taxon>Castanea</taxon>
    </lineage>
</organism>
<evidence type="ECO:0000313" key="2">
    <source>
        <dbReference type="Proteomes" id="UP000737018"/>
    </source>
</evidence>
<dbReference type="AlphaFoldDB" id="A0A8J4RTL5"/>
<keyword evidence="2" id="KW-1185">Reference proteome</keyword>
<proteinExistence type="predicted"/>
<dbReference type="Proteomes" id="UP000737018">
    <property type="component" value="Unassembled WGS sequence"/>
</dbReference>
<accession>A0A8J4RTL5</accession>
<comment type="caution">
    <text evidence="1">The sequence shown here is derived from an EMBL/GenBank/DDBJ whole genome shotgun (WGS) entry which is preliminary data.</text>
</comment>
<reference evidence="1" key="1">
    <citation type="submission" date="2020-03" db="EMBL/GenBank/DDBJ databases">
        <title>Castanea mollissima Vanexum genome sequencing.</title>
        <authorList>
            <person name="Staton M."/>
        </authorList>
    </citation>
    <scope>NUCLEOTIDE SEQUENCE</scope>
    <source>
        <tissue evidence="1">Leaf</tissue>
    </source>
</reference>
<dbReference type="EMBL" id="JRKL02000013">
    <property type="protein sequence ID" value="KAF3976545.1"/>
    <property type="molecule type" value="Genomic_DNA"/>
</dbReference>
<protein>
    <submittedName>
        <fullName evidence="1">Uncharacterized protein</fullName>
    </submittedName>
</protein>
<gene>
    <name evidence="1" type="ORF">CMV_000275</name>
</gene>